<keyword evidence="3 7" id="KW-0812">Transmembrane</keyword>
<dbReference type="PRINTS" id="PR00173">
    <property type="entry name" value="EDTRNSPORT"/>
</dbReference>
<feature type="transmembrane region" description="Helical" evidence="7">
    <location>
        <begin position="282"/>
        <end position="301"/>
    </location>
</feature>
<feature type="transmembrane region" description="Helical" evidence="7">
    <location>
        <begin position="416"/>
        <end position="438"/>
    </location>
</feature>
<dbReference type="PANTHER" id="PTHR23501">
    <property type="entry name" value="MAJOR FACILITATOR SUPERFAMILY"/>
    <property type="match status" value="1"/>
</dbReference>
<feature type="region of interest" description="Disordered" evidence="6">
    <location>
        <begin position="557"/>
        <end position="584"/>
    </location>
</feature>
<feature type="transmembrane region" description="Helical" evidence="7">
    <location>
        <begin position="146"/>
        <end position="168"/>
    </location>
</feature>
<evidence type="ECO:0000256" key="6">
    <source>
        <dbReference type="SAM" id="MobiDB-lite"/>
    </source>
</evidence>
<protein>
    <recommendedName>
        <fullName evidence="8">Major facilitator superfamily (MFS) profile domain-containing protein</fullName>
    </recommendedName>
</protein>
<keyword evidence="10" id="KW-1185">Reference proteome</keyword>
<keyword evidence="4 7" id="KW-1133">Transmembrane helix</keyword>
<reference evidence="9 10" key="1">
    <citation type="journal article" date="2020" name="ISME J.">
        <title>Uncovering the hidden diversity of litter-decomposition mechanisms in mushroom-forming fungi.</title>
        <authorList>
            <person name="Floudas D."/>
            <person name="Bentzer J."/>
            <person name="Ahren D."/>
            <person name="Johansson T."/>
            <person name="Persson P."/>
            <person name="Tunlid A."/>
        </authorList>
    </citation>
    <scope>NUCLEOTIDE SEQUENCE [LARGE SCALE GENOMIC DNA]</scope>
    <source>
        <strain evidence="9 10">CBS 291.85</strain>
    </source>
</reference>
<feature type="transmembrane region" description="Helical" evidence="7">
    <location>
        <begin position="122"/>
        <end position="140"/>
    </location>
</feature>
<dbReference type="PANTHER" id="PTHR23501:SF191">
    <property type="entry name" value="VACUOLAR BASIC AMINO ACID TRANSPORTER 4"/>
    <property type="match status" value="1"/>
</dbReference>
<dbReference type="Pfam" id="PF07690">
    <property type="entry name" value="MFS_1"/>
    <property type="match status" value="1"/>
</dbReference>
<dbReference type="InterPro" id="IPR011701">
    <property type="entry name" value="MFS"/>
</dbReference>
<dbReference type="Gene3D" id="1.20.1720.10">
    <property type="entry name" value="Multidrug resistance protein D"/>
    <property type="match status" value="1"/>
</dbReference>
<dbReference type="PROSITE" id="PS50850">
    <property type="entry name" value="MFS"/>
    <property type="match status" value="1"/>
</dbReference>
<dbReference type="GO" id="GO:0012505">
    <property type="term" value="C:endomembrane system"/>
    <property type="evidence" value="ECO:0007669"/>
    <property type="project" value="UniProtKB-SubCell"/>
</dbReference>
<dbReference type="InterPro" id="IPR020846">
    <property type="entry name" value="MFS_dom"/>
</dbReference>
<dbReference type="GO" id="GO:0005886">
    <property type="term" value="C:plasma membrane"/>
    <property type="evidence" value="ECO:0007669"/>
    <property type="project" value="TreeGrafter"/>
</dbReference>
<accession>A0A8H5BZP1</accession>
<dbReference type="EMBL" id="JAACJM010000327">
    <property type="protein sequence ID" value="KAF5331312.1"/>
    <property type="molecule type" value="Genomic_DNA"/>
</dbReference>
<dbReference type="InterPro" id="IPR036259">
    <property type="entry name" value="MFS_trans_sf"/>
</dbReference>
<evidence type="ECO:0000256" key="3">
    <source>
        <dbReference type="ARBA" id="ARBA00022692"/>
    </source>
</evidence>
<evidence type="ECO:0000313" key="10">
    <source>
        <dbReference type="Proteomes" id="UP000559256"/>
    </source>
</evidence>
<feature type="transmembrane region" description="Helical" evidence="7">
    <location>
        <begin position="210"/>
        <end position="230"/>
    </location>
</feature>
<evidence type="ECO:0000256" key="7">
    <source>
        <dbReference type="SAM" id="Phobius"/>
    </source>
</evidence>
<feature type="transmembrane region" description="Helical" evidence="7">
    <location>
        <begin position="356"/>
        <end position="377"/>
    </location>
</feature>
<dbReference type="SUPFAM" id="SSF103473">
    <property type="entry name" value="MFS general substrate transporter"/>
    <property type="match status" value="1"/>
</dbReference>
<dbReference type="OrthoDB" id="6770063at2759"/>
<feature type="transmembrane region" description="Helical" evidence="7">
    <location>
        <begin position="322"/>
        <end position="344"/>
    </location>
</feature>
<feature type="transmembrane region" description="Helical" evidence="7">
    <location>
        <begin position="52"/>
        <end position="70"/>
    </location>
</feature>
<feature type="compositionally biased region" description="Polar residues" evidence="6">
    <location>
        <begin position="17"/>
        <end position="34"/>
    </location>
</feature>
<dbReference type="Proteomes" id="UP000559256">
    <property type="component" value="Unassembled WGS sequence"/>
</dbReference>
<feature type="transmembrane region" description="Helical" evidence="7">
    <location>
        <begin position="528"/>
        <end position="546"/>
    </location>
</feature>
<evidence type="ECO:0000256" key="2">
    <source>
        <dbReference type="ARBA" id="ARBA00022448"/>
    </source>
</evidence>
<feature type="compositionally biased region" description="Basic and acidic residues" evidence="6">
    <location>
        <begin position="564"/>
        <end position="584"/>
    </location>
</feature>
<feature type="transmembrane region" description="Helical" evidence="7">
    <location>
        <begin position="384"/>
        <end position="404"/>
    </location>
</feature>
<gene>
    <name evidence="9" type="ORF">D9758_015804</name>
</gene>
<feature type="transmembrane region" description="Helical" evidence="7">
    <location>
        <begin position="450"/>
        <end position="473"/>
    </location>
</feature>
<dbReference type="AlphaFoldDB" id="A0A8H5BZP1"/>
<feature type="transmembrane region" description="Helical" evidence="7">
    <location>
        <begin position="180"/>
        <end position="198"/>
    </location>
</feature>
<feature type="transmembrane region" description="Helical" evidence="7">
    <location>
        <begin position="251"/>
        <end position="270"/>
    </location>
</feature>
<proteinExistence type="predicted"/>
<evidence type="ECO:0000256" key="4">
    <source>
        <dbReference type="ARBA" id="ARBA00022989"/>
    </source>
</evidence>
<evidence type="ECO:0000259" key="8">
    <source>
        <dbReference type="PROSITE" id="PS50850"/>
    </source>
</evidence>
<evidence type="ECO:0000313" key="9">
    <source>
        <dbReference type="EMBL" id="KAF5331312.1"/>
    </source>
</evidence>
<keyword evidence="5 7" id="KW-0472">Membrane</keyword>
<name>A0A8H5BZP1_9AGAR</name>
<organism evidence="9 10">
    <name type="scientific">Tetrapyrgos nigripes</name>
    <dbReference type="NCBI Taxonomy" id="182062"/>
    <lineage>
        <taxon>Eukaryota</taxon>
        <taxon>Fungi</taxon>
        <taxon>Dikarya</taxon>
        <taxon>Basidiomycota</taxon>
        <taxon>Agaricomycotina</taxon>
        <taxon>Agaricomycetes</taxon>
        <taxon>Agaricomycetidae</taxon>
        <taxon>Agaricales</taxon>
        <taxon>Marasmiineae</taxon>
        <taxon>Marasmiaceae</taxon>
        <taxon>Tetrapyrgos</taxon>
    </lineage>
</organism>
<feature type="domain" description="Major facilitator superfamily (MFS) profile" evidence="8">
    <location>
        <begin position="57"/>
        <end position="551"/>
    </location>
</feature>
<evidence type="ECO:0000256" key="5">
    <source>
        <dbReference type="ARBA" id="ARBA00023136"/>
    </source>
</evidence>
<dbReference type="GO" id="GO:0022857">
    <property type="term" value="F:transmembrane transporter activity"/>
    <property type="evidence" value="ECO:0007669"/>
    <property type="project" value="InterPro"/>
</dbReference>
<dbReference type="Gene3D" id="1.20.1250.20">
    <property type="entry name" value="MFS general substrate transporter like domains"/>
    <property type="match status" value="1"/>
</dbReference>
<sequence length="640" mass="68280">MSEPNLDITMAPRPDLEQTQDASPTTPTKSSIDNGTEAEVAAFPKFDDMSSVQIGVILFSLGLSMFLFAMEETIVATSVASIGAALNTKASLTWISTAYLLTTTIIQPITGRIADAVGSKRLLLLSLWIFVIGNIIAGTSNTFGQIIAGRLISGVGGAGLMSLSCIMVSQLTHEKQRASYMNLVNVTFIIADSVGPVIGGSLARSGNWRWIFLLNAPFGPVITFILLRCLRIPSTPSQVLIRSAKDALIKIDLIGMGMLMACLSFLVVSLNSGGQEMPWRSPTIIGLLVAAGITWIGFWVAEKYAKMPVAPVQLFAKWEWRNVPLMFVVRTLLFFHNFAMIFYVPIFLQVIGLNEVTSSALIIPFLLIAAISSTAANTLCSRYGYVRSVFLGGLLFLPVGVGLMSTLTEGSTVGQIVGYSLIAGFGFGSGTQLTMVIAQVGLPADELSTVTALIGSAPTLGGTLGVAVIGTVINNAFRQTLQESSIITSASSISFNPNDVVNTLGLFATDDPIRQVIVNAYMSAWQKGYYTLVGVAGLEILLFLFARKVEMADGTQDVANDETQTDKADVEGLEQKEKEAPEADVAQRRCGSINLVQGKGVPPEEYQVAEPAISAPTGVRGYAKWSGGLARLLFGSRVKA</sequence>
<comment type="caution">
    <text evidence="9">The sequence shown here is derived from an EMBL/GenBank/DDBJ whole genome shotgun (WGS) entry which is preliminary data.</text>
</comment>
<feature type="region of interest" description="Disordered" evidence="6">
    <location>
        <begin position="1"/>
        <end position="34"/>
    </location>
</feature>
<keyword evidence="2" id="KW-0813">Transport</keyword>
<comment type="subcellular location">
    <subcellularLocation>
        <location evidence="1">Endomembrane system</location>
        <topology evidence="1">Multi-pass membrane protein</topology>
    </subcellularLocation>
</comment>
<evidence type="ECO:0000256" key="1">
    <source>
        <dbReference type="ARBA" id="ARBA00004127"/>
    </source>
</evidence>